<protein>
    <submittedName>
        <fullName evidence="2">Uncharacterized protein</fullName>
    </submittedName>
</protein>
<feature type="compositionally biased region" description="Acidic residues" evidence="1">
    <location>
        <begin position="53"/>
        <end position="63"/>
    </location>
</feature>
<dbReference type="STRING" id="930129.SAMN05216352_10570"/>
<feature type="compositionally biased region" description="Low complexity" evidence="1">
    <location>
        <begin position="40"/>
        <end position="49"/>
    </location>
</feature>
<organism evidence="2 3">
    <name type="scientific">Alteribacillus bidgolensis</name>
    <dbReference type="NCBI Taxonomy" id="930129"/>
    <lineage>
        <taxon>Bacteria</taxon>
        <taxon>Bacillati</taxon>
        <taxon>Bacillota</taxon>
        <taxon>Bacilli</taxon>
        <taxon>Bacillales</taxon>
        <taxon>Bacillaceae</taxon>
        <taxon>Alteribacillus</taxon>
    </lineage>
</organism>
<dbReference type="RefSeq" id="WP_091584304.1">
    <property type="nucleotide sequence ID" value="NZ_FNDU01000005.1"/>
</dbReference>
<sequence>MKYLSHKPTLYLFTLALFFIMLAACSEGGGESVTDADEVTGATGVASEGETGGAEESEEIEVR</sequence>
<reference evidence="2 3" key="1">
    <citation type="submission" date="2016-10" db="EMBL/GenBank/DDBJ databases">
        <authorList>
            <person name="de Groot N.N."/>
        </authorList>
    </citation>
    <scope>NUCLEOTIDE SEQUENCE [LARGE SCALE GENOMIC DNA]</scope>
    <source>
        <strain evidence="3">P4B,CCM 7963,CECT 7998,DSM 25260,IBRC-M 10614,KCTC 13821</strain>
    </source>
</reference>
<evidence type="ECO:0000256" key="1">
    <source>
        <dbReference type="SAM" id="MobiDB-lite"/>
    </source>
</evidence>
<evidence type="ECO:0000313" key="3">
    <source>
        <dbReference type="Proteomes" id="UP000199017"/>
    </source>
</evidence>
<gene>
    <name evidence="2" type="ORF">SAMN05216352_10570</name>
</gene>
<proteinExistence type="predicted"/>
<keyword evidence="3" id="KW-1185">Reference proteome</keyword>
<accession>A0A1G8I7A0</accession>
<dbReference type="PROSITE" id="PS51257">
    <property type="entry name" value="PROKAR_LIPOPROTEIN"/>
    <property type="match status" value="1"/>
</dbReference>
<evidence type="ECO:0000313" key="2">
    <source>
        <dbReference type="EMBL" id="SDI14845.1"/>
    </source>
</evidence>
<dbReference type="AlphaFoldDB" id="A0A1G8I7A0"/>
<feature type="region of interest" description="Disordered" evidence="1">
    <location>
        <begin position="29"/>
        <end position="63"/>
    </location>
</feature>
<name>A0A1G8I7A0_9BACI</name>
<dbReference type="EMBL" id="FNDU01000005">
    <property type="protein sequence ID" value="SDI14845.1"/>
    <property type="molecule type" value="Genomic_DNA"/>
</dbReference>
<dbReference type="Proteomes" id="UP000199017">
    <property type="component" value="Unassembled WGS sequence"/>
</dbReference>